<dbReference type="PANTHER" id="PTHR36108:SF13">
    <property type="entry name" value="COLOSSIN-B-RELATED"/>
    <property type="match status" value="1"/>
</dbReference>
<feature type="region of interest" description="Disordered" evidence="7">
    <location>
        <begin position="48"/>
        <end position="94"/>
    </location>
</feature>
<name>M1ZES3_9FIRM</name>
<protein>
    <recommendedName>
        <fullName evidence="14">Gram-positive cocci surface proteins LPxTG domain-containing protein</fullName>
    </recommendedName>
</protein>
<evidence type="ECO:0000256" key="5">
    <source>
        <dbReference type="ARBA" id="ARBA00022729"/>
    </source>
</evidence>
<feature type="compositionally biased region" description="Acidic residues" evidence="7">
    <location>
        <begin position="62"/>
        <end position="88"/>
    </location>
</feature>
<comment type="subcellular location">
    <subcellularLocation>
        <location evidence="1">Secreted</location>
        <location evidence="1">Cell wall</location>
    </subcellularLocation>
</comment>
<keyword evidence="8" id="KW-0812">Transmembrane</keyword>
<dbReference type="InterPro" id="IPR011252">
    <property type="entry name" value="Fibrogen-bd_dom1"/>
</dbReference>
<dbReference type="InterPro" id="IPR008456">
    <property type="entry name" value="Collagen-bd_dom"/>
</dbReference>
<dbReference type="InterPro" id="IPR013783">
    <property type="entry name" value="Ig-like_fold"/>
</dbReference>
<evidence type="ECO:0000259" key="11">
    <source>
        <dbReference type="Pfam" id="PF17802"/>
    </source>
</evidence>
<keyword evidence="3" id="KW-0134">Cell wall</keyword>
<dbReference type="InterPro" id="IPR047589">
    <property type="entry name" value="DUF11_rpt"/>
</dbReference>
<feature type="transmembrane region" description="Helical" evidence="8">
    <location>
        <begin position="1335"/>
        <end position="1351"/>
    </location>
</feature>
<feature type="domain" description="SpaA-like prealbumin fold" evidence="11">
    <location>
        <begin position="1050"/>
        <end position="1133"/>
    </location>
</feature>
<evidence type="ECO:0000259" key="10">
    <source>
        <dbReference type="Pfam" id="PF05737"/>
    </source>
</evidence>
<keyword evidence="6" id="KW-0572">Peptidoglycan-anchor</keyword>
<dbReference type="SUPFAM" id="SSF49478">
    <property type="entry name" value="Cna protein B-type domain"/>
    <property type="match status" value="2"/>
</dbReference>
<dbReference type="SUPFAM" id="SSF49401">
    <property type="entry name" value="Bacterial adhesins"/>
    <property type="match status" value="6"/>
</dbReference>
<accession>M1ZES3</accession>
<feature type="domain" description="Collagen binding" evidence="10">
    <location>
        <begin position="401"/>
        <end position="525"/>
    </location>
</feature>
<keyword evidence="8" id="KW-1133">Transmembrane helix</keyword>
<dbReference type="Pfam" id="PF17802">
    <property type="entry name" value="SpaA"/>
    <property type="match status" value="3"/>
</dbReference>
<keyword evidence="5" id="KW-0732">Signal</keyword>
<dbReference type="Pfam" id="PF05737">
    <property type="entry name" value="Collagen_bind"/>
    <property type="match status" value="4"/>
</dbReference>
<feature type="domain" description="Collagen binding" evidence="10">
    <location>
        <begin position="805"/>
        <end position="928"/>
    </location>
</feature>
<feature type="domain" description="SpaA-like prealbumin fold" evidence="11">
    <location>
        <begin position="954"/>
        <end position="1040"/>
    </location>
</feature>
<dbReference type="GO" id="GO:0007155">
    <property type="term" value="P:cell adhesion"/>
    <property type="evidence" value="ECO:0007669"/>
    <property type="project" value="InterPro"/>
</dbReference>
<feature type="compositionally biased region" description="Basic and acidic residues" evidence="7">
    <location>
        <begin position="1244"/>
        <end position="1273"/>
    </location>
</feature>
<evidence type="ECO:0000313" key="12">
    <source>
        <dbReference type="EMBL" id="SHD75563.1"/>
    </source>
</evidence>
<comment type="similarity">
    <text evidence="2">Belongs to the serine-aspartate repeat-containing protein (SDr) family.</text>
</comment>
<evidence type="ECO:0000256" key="2">
    <source>
        <dbReference type="ARBA" id="ARBA00007257"/>
    </source>
</evidence>
<evidence type="ECO:0000256" key="3">
    <source>
        <dbReference type="ARBA" id="ARBA00022512"/>
    </source>
</evidence>
<evidence type="ECO:0000256" key="1">
    <source>
        <dbReference type="ARBA" id="ARBA00004191"/>
    </source>
</evidence>
<dbReference type="Pfam" id="PF00746">
    <property type="entry name" value="Gram_pos_anchor"/>
    <property type="match status" value="1"/>
</dbReference>
<dbReference type="PANTHER" id="PTHR36108">
    <property type="entry name" value="COLOSSIN-B-RELATED"/>
    <property type="match status" value="1"/>
</dbReference>
<dbReference type="Gene3D" id="2.60.40.740">
    <property type="match status" value="5"/>
</dbReference>
<dbReference type="GO" id="GO:0005518">
    <property type="term" value="F:collagen binding"/>
    <property type="evidence" value="ECO:0007669"/>
    <property type="project" value="InterPro"/>
</dbReference>
<keyword evidence="4" id="KW-0964">Secreted</keyword>
<evidence type="ECO:0000256" key="8">
    <source>
        <dbReference type="SAM" id="Phobius"/>
    </source>
</evidence>
<organism evidence="12 13">
    <name type="scientific">[Clostridium] ultunense Esp</name>
    <dbReference type="NCBI Taxonomy" id="1288971"/>
    <lineage>
        <taxon>Bacteria</taxon>
        <taxon>Bacillati</taxon>
        <taxon>Bacillota</taxon>
        <taxon>Tissierellia</taxon>
        <taxon>Tissierellales</taxon>
        <taxon>Tepidimicrobiaceae</taxon>
        <taxon>Schnuerera</taxon>
    </lineage>
</organism>
<dbReference type="Gene3D" id="2.60.40.1280">
    <property type="match status" value="1"/>
</dbReference>
<evidence type="ECO:0000256" key="7">
    <source>
        <dbReference type="SAM" id="MobiDB-lite"/>
    </source>
</evidence>
<dbReference type="InterPro" id="IPR019931">
    <property type="entry name" value="LPXTG_anchor"/>
</dbReference>
<evidence type="ECO:0008006" key="14">
    <source>
        <dbReference type="Google" id="ProtNLM"/>
    </source>
</evidence>
<evidence type="ECO:0000313" key="13">
    <source>
        <dbReference type="Proteomes" id="UP000245423"/>
    </source>
</evidence>
<feature type="domain" description="Collagen binding" evidence="10">
    <location>
        <begin position="540"/>
        <end position="663"/>
    </location>
</feature>
<dbReference type="RefSeq" id="WP_005587015.1">
    <property type="nucleotide sequence ID" value="NZ_LT669839.1"/>
</dbReference>
<gene>
    <name evidence="12" type="ORF">CUESP1_0164</name>
</gene>
<dbReference type="HOGENOM" id="CLU_257288_0_0_9"/>
<dbReference type="InterPro" id="IPR041033">
    <property type="entry name" value="SpaA_PFL_dom_1"/>
</dbReference>
<proteinExistence type="inferred from homology"/>
<feature type="region of interest" description="Disordered" evidence="7">
    <location>
        <begin position="1234"/>
        <end position="1328"/>
    </location>
</feature>
<dbReference type="NCBIfam" id="TIGR01167">
    <property type="entry name" value="LPXTG_anchor"/>
    <property type="match status" value="1"/>
</dbReference>
<reference evidence="12 13" key="1">
    <citation type="submission" date="2016-11" db="EMBL/GenBank/DDBJ databases">
        <authorList>
            <person name="Manzoor S."/>
        </authorList>
    </citation>
    <scope>NUCLEOTIDE SEQUENCE [LARGE SCALE GENOMIC DNA]</scope>
    <source>
        <strain evidence="12">Clostridium ultunense strain Esp</strain>
    </source>
</reference>
<evidence type="ECO:0000259" key="9">
    <source>
        <dbReference type="Pfam" id="PF00746"/>
    </source>
</evidence>
<keyword evidence="8" id="KW-0472">Membrane</keyword>
<feature type="domain" description="Collagen binding" evidence="10">
    <location>
        <begin position="674"/>
        <end position="786"/>
    </location>
</feature>
<keyword evidence="13" id="KW-1185">Reference proteome</keyword>
<dbReference type="OrthoDB" id="3265073at2"/>
<evidence type="ECO:0000256" key="4">
    <source>
        <dbReference type="ARBA" id="ARBA00022525"/>
    </source>
</evidence>
<dbReference type="InterPro" id="IPR008966">
    <property type="entry name" value="Adhesion_dom_sf"/>
</dbReference>
<feature type="domain" description="SpaA-like prealbumin fold" evidence="11">
    <location>
        <begin position="1147"/>
        <end position="1233"/>
    </location>
</feature>
<dbReference type="EMBL" id="LT669839">
    <property type="protein sequence ID" value="SHD75563.1"/>
    <property type="molecule type" value="Genomic_DNA"/>
</dbReference>
<feature type="domain" description="Gram-positive cocci surface proteins LPxTG" evidence="9">
    <location>
        <begin position="1326"/>
        <end position="1353"/>
    </location>
</feature>
<dbReference type="Gene3D" id="2.60.40.10">
    <property type="entry name" value="Immunoglobulins"/>
    <property type="match status" value="3"/>
</dbReference>
<sequence length="1356" mass="151708">MKFLNTTTKYRMSILVVMVMLLQMLMPVVGDVVWAEELMDPEVVEEQELGETMEESNGIVDQNDDGDDTPEEDTESDDNILTEPEESKDEGILGIDINELNGEKEIEDNSEDSSNVSNEFPYIIGVEIKDENGDDFLGPVKKDSKIRIDYKFEIPNEEIVDTEKSYTIKIPELIKITKEMRFEAKNGDRVLAVATFNNDNEMIIQYMDEVNNPELLYDRIGYFWVYTEFDAAKVGVGGETEIEFDIGGESKKIIEINFEKEEEKVDVKLSKSGDYDKKNNIIIWTITVKPETTPSGRTISNVVITDVIEKGQTYIDDSANIDPNTEGEGSFSFEGNRLSYTFNEAIKSGDEYTITFKTKPDLSAFNSEGKTIYFKNKAEATFEDDGESTSNEASVDTTVDFIRKEGEFEKGNSREENRIDWTIHINNNNLKIDNAVIRDTIPKGLKLVTDTIKLEPELTGASYSIEGNENAETGTELTYELGEITGYHKLTYSTTVVDEEAYNSNTSKEYKNYVEITGVDVPTNANNKDDKDGVLVPTSVIVKSGEGYNPSTQEITWEIVVNNNKIAIENAEVTDHIPLGLEYVEGSFKVDGNIPISGFEYMKADSEDASKTGTWVYNFGNINQTTHIITFKTRVTDNNIWANNANKTFYNTAKLTGDGVKDSSSPGEEHVSSQVIKKTGIGYHYLDREATWEIVINQNKMPMINVVVTDVIGEYQEFVEGSVEVTGPSKEKTAINFDNETKTLTIGFLETINDTHTITFKTKINDESIFYSNGDKTLYNTAKLESNETPENGVSSTDNNKIQNTVVNKTGNYEDGNDYIDWEVVINQNQLSIYDAILEDELQEGLELDTSSVKLIKLIVDEEGDHKEGEEVELSSSNIKYNGETRKFEFHFTEEINEAYILKFRTDILDTHKNATFMNTINFKGSNRAETGSSESIKVSFQTGGGGAGASGRGSIKIIKVDENNNSTKLSGAVFELLDIFENVLKTSEPTGDNGEALFGGLKFDTTYLIREKTPPAEYALSGIVHKFQVKNETGKKDIEYEFKNTKIKGNIEFTKYGDNQEPLQGAGFALYNADDNDFEYPITTVSSDKDGKVKFENIAFGSYKIKETKAPEGYLLSDEVLEATISEDDSTVSTIPESISNTMIKGNFQLKKIRKNTDTPLSGAKIAVYREDGTFIEEQTTDDDGFALFEKLPYGRYYFIETKAPSGYYRNNEKHYFNIEEDGVTVEETLENIKIPPYGPPTDPKDPKPEKPTKPTKPEDPEKPMEPTKPADPEGPANPEDPLTDIDGETPAGGIDVDKEDDDDPTIGLDDNTPKGGTNVDKPILPKTGENNNIFFYFIGLILITLGFVFRRKTV</sequence>
<dbReference type="NCBIfam" id="TIGR01451">
    <property type="entry name" value="B_ant_repeat"/>
    <property type="match status" value="2"/>
</dbReference>
<evidence type="ECO:0000256" key="6">
    <source>
        <dbReference type="ARBA" id="ARBA00023088"/>
    </source>
</evidence>
<dbReference type="Proteomes" id="UP000245423">
    <property type="component" value="Chromosome 1"/>
</dbReference>